<dbReference type="Proteomes" id="UP000186216">
    <property type="component" value="Unassembled WGS sequence"/>
</dbReference>
<accession>A0AA45W4G9</accession>
<reference evidence="1 2" key="1">
    <citation type="submission" date="2017-01" db="EMBL/GenBank/DDBJ databases">
        <authorList>
            <person name="Varghese N."/>
            <person name="Submissions S."/>
        </authorList>
    </citation>
    <scope>NUCLEOTIDE SEQUENCE [LARGE SCALE GENOMIC DNA]</scope>
    <source>
        <strain evidence="1 2">DSM 18447</strain>
    </source>
</reference>
<comment type="caution">
    <text evidence="1">The sequence shown here is derived from an EMBL/GenBank/DDBJ whole genome shotgun (WGS) entry which is preliminary data.</text>
</comment>
<proteinExistence type="predicted"/>
<organism evidence="1 2">
    <name type="scientific">Paracoccus saliphilus</name>
    <dbReference type="NCBI Taxonomy" id="405559"/>
    <lineage>
        <taxon>Bacteria</taxon>
        <taxon>Pseudomonadati</taxon>
        <taxon>Pseudomonadota</taxon>
        <taxon>Alphaproteobacteria</taxon>
        <taxon>Rhodobacterales</taxon>
        <taxon>Paracoccaceae</taxon>
        <taxon>Paracoccus</taxon>
    </lineage>
</organism>
<protein>
    <submittedName>
        <fullName evidence="1">Uncharacterized protein</fullName>
    </submittedName>
</protein>
<evidence type="ECO:0000313" key="1">
    <source>
        <dbReference type="EMBL" id="SIS84821.1"/>
    </source>
</evidence>
<dbReference type="EMBL" id="FTOU01000006">
    <property type="protein sequence ID" value="SIS84821.1"/>
    <property type="molecule type" value="Genomic_DNA"/>
</dbReference>
<dbReference type="AlphaFoldDB" id="A0AA45W4G9"/>
<gene>
    <name evidence="1" type="ORF">SAMN05421772_106157</name>
</gene>
<sequence>MIRRAGLALVAGRRRGLTGTERGDESRAGCCQDLIGLRPAMAGGLPAPGPPEVFV</sequence>
<name>A0AA45W4G9_9RHOB</name>
<evidence type="ECO:0000313" key="2">
    <source>
        <dbReference type="Proteomes" id="UP000186216"/>
    </source>
</evidence>